<gene>
    <name evidence="1" type="ORF">C8D91_0192</name>
</gene>
<dbReference type="Proteomes" id="UP000295724">
    <property type="component" value="Unassembled WGS sequence"/>
</dbReference>
<evidence type="ECO:0008006" key="3">
    <source>
        <dbReference type="Google" id="ProtNLM"/>
    </source>
</evidence>
<protein>
    <recommendedName>
        <fullName evidence="3">DUF3352 domain-containing protein</fullName>
    </recommendedName>
</protein>
<keyword evidence="2" id="KW-1185">Reference proteome</keyword>
<dbReference type="PROSITE" id="PS51257">
    <property type="entry name" value="PROKAR_LIPOPROTEIN"/>
    <property type="match status" value="1"/>
</dbReference>
<sequence>MKNFMTIMATMLLVACSGDQSDNTAAEVKILGKNQPDMLTYIPAESPVLITSGIYPEQYPANYIDVMQSNMDGVVKYLEVLIKQATDQSKKYAAVKDALDENNASPSETTTTEDPEQKKIMAFVDKWLIDENLNKVGFKVGETQLAVYLVDLIPVLRMKLSKGQQVEAMLTEMQQEFELPMVTTDVNGTKVREVVADQMTLLLALQDDYMVITGAPTVIKDQLFNQLLGLDKPSQSLADDPSVVTEIKQAHGFTTDDLMLVDFKALADYFINPSKHNSKLVNYLQIDDNMLSAACKDEISAMFDKAPRMVAGNKTLTGDTIHGALVWEMNQTLAVDMAKMTGRIPQGNDDAAMAFGMSFDLKGAKDIASKYVDQLINDPYQCEHLAPLNQQAQDMQAKLSQPIPPFVGNFKGFNFSLDDLELNLANADLANPNPNEIIESLKTQMYFALDETQALLGMAQMMVPQLQGIEIDTDGSLITLADKVPMLSGKDIPLDISELYAAISTDTIGLSMGHEGGGELSDKVKQEGQAVLMSFSANVDGYKKILEQIFSMAEMPDMPEQVKNELAIQKDLTLSMLYWKTQKMTLSFTDKGFVTDFNIKY</sequence>
<reference evidence="1 2" key="1">
    <citation type="submission" date="2019-03" db="EMBL/GenBank/DDBJ databases">
        <title>Genomic Encyclopedia of Type Strains, Phase IV (KMG-IV): sequencing the most valuable type-strain genomes for metagenomic binning, comparative biology and taxonomic classification.</title>
        <authorList>
            <person name="Goeker M."/>
        </authorList>
    </citation>
    <scope>NUCLEOTIDE SEQUENCE [LARGE SCALE GENOMIC DNA]</scope>
    <source>
        <strain evidence="1 2">DSM 25488</strain>
    </source>
</reference>
<evidence type="ECO:0000313" key="2">
    <source>
        <dbReference type="Proteomes" id="UP000295724"/>
    </source>
</evidence>
<name>A0A4R6XTP3_9GAMM</name>
<accession>A0A4R6XTP3</accession>
<comment type="caution">
    <text evidence="1">The sequence shown here is derived from an EMBL/GenBank/DDBJ whole genome shotgun (WGS) entry which is preliminary data.</text>
</comment>
<evidence type="ECO:0000313" key="1">
    <source>
        <dbReference type="EMBL" id="TDR23332.1"/>
    </source>
</evidence>
<dbReference type="AlphaFoldDB" id="A0A4R6XTP3"/>
<dbReference type="RefSeq" id="WP_099018019.1">
    <property type="nucleotide sequence ID" value="NZ_NIHB01000001.1"/>
</dbReference>
<organism evidence="1 2">
    <name type="scientific">Marinicella litoralis</name>
    <dbReference type="NCBI Taxonomy" id="644220"/>
    <lineage>
        <taxon>Bacteria</taxon>
        <taxon>Pseudomonadati</taxon>
        <taxon>Pseudomonadota</taxon>
        <taxon>Gammaproteobacteria</taxon>
        <taxon>Lysobacterales</taxon>
        <taxon>Marinicellaceae</taxon>
        <taxon>Marinicella</taxon>
    </lineage>
</organism>
<dbReference type="EMBL" id="SNZB01000001">
    <property type="protein sequence ID" value="TDR23332.1"/>
    <property type="molecule type" value="Genomic_DNA"/>
</dbReference>
<dbReference type="OrthoDB" id="5750169at2"/>
<proteinExistence type="predicted"/>